<organism evidence="1 2">
    <name type="scientific">Xylanibacter ruminicola</name>
    <name type="common">Prevotella ruminicola</name>
    <dbReference type="NCBI Taxonomy" id="839"/>
    <lineage>
        <taxon>Bacteria</taxon>
        <taxon>Pseudomonadati</taxon>
        <taxon>Bacteroidota</taxon>
        <taxon>Bacteroidia</taxon>
        <taxon>Bacteroidales</taxon>
        <taxon>Prevotellaceae</taxon>
        <taxon>Xylanibacter</taxon>
    </lineage>
</organism>
<comment type="caution">
    <text evidence="1">The sequence shown here is derived from an EMBL/GenBank/DDBJ whole genome shotgun (WGS) entry which is preliminary data.</text>
</comment>
<evidence type="ECO:0000313" key="2">
    <source>
        <dbReference type="Proteomes" id="UP000806522"/>
    </source>
</evidence>
<protein>
    <submittedName>
        <fullName evidence="1">Uncharacterized protein</fullName>
    </submittedName>
</protein>
<sequence length="148" mass="16719">MNNTAIQTIVAKSLPALSGESLTYNAAKNVYLTLGYTSAAGNMYYKAIRFSEKLAVFYHIGQGYARTFLNGITLFCWDGTKAKIIGQKFWGGYDWRDFSEYFAKEQSILMLRDFLTSQAKLQGACVSDQDVMAYSRTLIEETQRKQLA</sequence>
<evidence type="ECO:0000313" key="1">
    <source>
        <dbReference type="EMBL" id="MBE6271501.1"/>
    </source>
</evidence>
<dbReference type="Proteomes" id="UP000806522">
    <property type="component" value="Unassembled WGS sequence"/>
</dbReference>
<name>A0A9D5SA45_XYLRU</name>
<dbReference type="AlphaFoldDB" id="A0A9D5SA45"/>
<reference evidence="1" key="1">
    <citation type="submission" date="2019-04" db="EMBL/GenBank/DDBJ databases">
        <title>Evolution of Biomass-Degrading Anaerobic Consortia Revealed by Metagenomics.</title>
        <authorList>
            <person name="Peng X."/>
        </authorList>
    </citation>
    <scope>NUCLEOTIDE SEQUENCE</scope>
    <source>
        <strain evidence="1">SIG140</strain>
    </source>
</reference>
<gene>
    <name evidence="1" type="ORF">E7101_11215</name>
</gene>
<proteinExistence type="predicted"/>
<dbReference type="EMBL" id="SUYC01000013">
    <property type="protein sequence ID" value="MBE6271501.1"/>
    <property type="molecule type" value="Genomic_DNA"/>
</dbReference>
<accession>A0A9D5SA45</accession>